<keyword evidence="1" id="KW-0808">Transferase</keyword>
<dbReference type="Gene3D" id="1.20.890.10">
    <property type="entry name" value="cAMP-dependent protein kinase regulatory subunit, dimerization-anchoring domain"/>
    <property type="match status" value="1"/>
</dbReference>
<name>A0AAV7JJW8_9METZ</name>
<dbReference type="EMBL" id="JAKMXF010000326">
    <property type="protein sequence ID" value="KAI6648769.1"/>
    <property type="molecule type" value="Genomic_DNA"/>
</dbReference>
<reference evidence="1 2" key="1">
    <citation type="journal article" date="2023" name="BMC Biol.">
        <title>The compact genome of the sponge Oopsacas minuta (Hexactinellida) is lacking key metazoan core genes.</title>
        <authorList>
            <person name="Santini S."/>
            <person name="Schenkelaars Q."/>
            <person name="Jourda C."/>
            <person name="Duchesne M."/>
            <person name="Belahbib H."/>
            <person name="Rocher C."/>
            <person name="Selva M."/>
            <person name="Riesgo A."/>
            <person name="Vervoort M."/>
            <person name="Leys S.P."/>
            <person name="Kodjabachian L."/>
            <person name="Le Bivic A."/>
            <person name="Borchiellini C."/>
            <person name="Claverie J.M."/>
            <person name="Renard E."/>
        </authorList>
    </citation>
    <scope>NUCLEOTIDE SEQUENCE [LARGE SCALE GENOMIC DNA]</scope>
    <source>
        <strain evidence="1">SPO-2</strain>
    </source>
</reference>
<dbReference type="InterPro" id="IPR047499">
    <property type="entry name" value="DD_AK7"/>
</dbReference>
<dbReference type="AlphaFoldDB" id="A0AAV7JJW8"/>
<gene>
    <name evidence="1" type="ORF">LOD99_7156</name>
</gene>
<sequence length="161" mass="18907">MYSLDTTVLNFFDEFEIFISRFDITHLDNVKPDYILHKIIDMIGNPKNYGPTAEELFLISQEEDENRSLLNTKLLTRKFNWEMEEASRKCTNEAIWTAQTNAIQLQKFDYLECQAMPLRNYLMSFVMPTLTRGLVNISKSNPDDPIDYLAEFLFKNNPCID</sequence>
<proteinExistence type="predicted"/>
<comment type="caution">
    <text evidence="1">The sequence shown here is derived from an EMBL/GenBank/DDBJ whole genome shotgun (WGS) entry which is preliminary data.</text>
</comment>
<keyword evidence="1" id="KW-0418">Kinase</keyword>
<protein>
    <submittedName>
        <fullName evidence="1">Adenylate kinase 7-like</fullName>
    </submittedName>
</protein>
<dbReference type="Pfam" id="PF05186">
    <property type="entry name" value="Dpy-30"/>
    <property type="match status" value="1"/>
</dbReference>
<evidence type="ECO:0000313" key="1">
    <source>
        <dbReference type="EMBL" id="KAI6648769.1"/>
    </source>
</evidence>
<dbReference type="GO" id="GO:0016301">
    <property type="term" value="F:kinase activity"/>
    <property type="evidence" value="ECO:0007669"/>
    <property type="project" value="UniProtKB-KW"/>
</dbReference>
<evidence type="ECO:0000313" key="2">
    <source>
        <dbReference type="Proteomes" id="UP001165289"/>
    </source>
</evidence>
<organism evidence="1 2">
    <name type="scientific">Oopsacas minuta</name>
    <dbReference type="NCBI Taxonomy" id="111878"/>
    <lineage>
        <taxon>Eukaryota</taxon>
        <taxon>Metazoa</taxon>
        <taxon>Porifera</taxon>
        <taxon>Hexactinellida</taxon>
        <taxon>Hexasterophora</taxon>
        <taxon>Lyssacinosida</taxon>
        <taxon>Leucopsacidae</taxon>
        <taxon>Oopsacas</taxon>
    </lineage>
</organism>
<keyword evidence="2" id="KW-1185">Reference proteome</keyword>
<dbReference type="CDD" id="cd22967">
    <property type="entry name" value="DD_AK7"/>
    <property type="match status" value="1"/>
</dbReference>
<accession>A0AAV7JJW8</accession>
<dbReference type="Proteomes" id="UP001165289">
    <property type="component" value="Unassembled WGS sequence"/>
</dbReference>
<dbReference type="InterPro" id="IPR007858">
    <property type="entry name" value="Dpy-30_motif"/>
</dbReference>